<evidence type="ECO:0000313" key="5">
    <source>
        <dbReference type="EMBL" id="SUD60223.1"/>
    </source>
</evidence>
<comment type="similarity">
    <text evidence="1">Belongs to the outer membrane porin (Opr) (TC 1.B.25) family.</text>
</comment>
<keyword evidence="2" id="KW-0813">Transport</keyword>
<keyword evidence="4" id="KW-0378">Hydrolase</keyword>
<dbReference type="Proteomes" id="UP000254084">
    <property type="component" value="Unassembled WGS sequence"/>
</dbReference>
<dbReference type="Gene3D" id="2.40.160.10">
    <property type="entry name" value="Porin"/>
    <property type="match status" value="1"/>
</dbReference>
<dbReference type="EC" id="3.4.21.-" evidence="4"/>
<dbReference type="EMBL" id="UGUV01000002">
    <property type="protein sequence ID" value="SUD53413.1"/>
    <property type="molecule type" value="Genomic_DNA"/>
</dbReference>
<protein>
    <submittedName>
        <fullName evidence="4">Outer membrane porin</fullName>
        <ecNumber evidence="4">3.4.21.-</ecNumber>
    </submittedName>
</protein>
<dbReference type="Pfam" id="PF03573">
    <property type="entry name" value="OprD"/>
    <property type="match status" value="1"/>
</dbReference>
<evidence type="ECO:0000256" key="3">
    <source>
        <dbReference type="ARBA" id="ARBA00022729"/>
    </source>
</evidence>
<dbReference type="Proteomes" id="UP000255303">
    <property type="component" value="Unassembled WGS sequence"/>
</dbReference>
<name>A0A061CTY3_ECTOL</name>
<reference evidence="6 7" key="1">
    <citation type="submission" date="2018-06" db="EMBL/GenBank/DDBJ databases">
        <authorList>
            <consortium name="Pathogen Informatics"/>
            <person name="Doyle S."/>
        </authorList>
    </citation>
    <scope>NUCLEOTIDE SEQUENCE [LARGE SCALE GENOMIC DNA]</scope>
    <source>
        <strain evidence="4 7">NCTC10692</strain>
        <strain evidence="5 6">NCTC10860</strain>
    </source>
</reference>
<dbReference type="GO" id="GO:0016020">
    <property type="term" value="C:membrane"/>
    <property type="evidence" value="ECO:0007669"/>
    <property type="project" value="InterPro"/>
</dbReference>
<dbReference type="GO" id="GO:0016787">
    <property type="term" value="F:hydrolase activity"/>
    <property type="evidence" value="ECO:0007669"/>
    <property type="project" value="UniProtKB-KW"/>
</dbReference>
<evidence type="ECO:0000256" key="1">
    <source>
        <dbReference type="ARBA" id="ARBA00009075"/>
    </source>
</evidence>
<evidence type="ECO:0000313" key="7">
    <source>
        <dbReference type="Proteomes" id="UP000255303"/>
    </source>
</evidence>
<evidence type="ECO:0000256" key="2">
    <source>
        <dbReference type="ARBA" id="ARBA00022448"/>
    </source>
</evidence>
<dbReference type="GO" id="GO:0015288">
    <property type="term" value="F:porin activity"/>
    <property type="evidence" value="ECO:0007669"/>
    <property type="project" value="TreeGrafter"/>
</dbReference>
<dbReference type="PANTHER" id="PTHR34596">
    <property type="entry name" value="CHITOPORIN"/>
    <property type="match status" value="1"/>
</dbReference>
<keyword evidence="3" id="KW-0732">Signal</keyword>
<gene>
    <name evidence="4" type="primary">oprD_9</name>
    <name evidence="5" type="synonym">oprD_5</name>
    <name evidence="4" type="ORF">NCTC10692_03935</name>
    <name evidence="5" type="ORF">NCTC10860_02552</name>
</gene>
<dbReference type="PANTHER" id="PTHR34596:SF2">
    <property type="entry name" value="CHITOPORIN"/>
    <property type="match status" value="1"/>
</dbReference>
<sequence>MPGLRYKFAYVRGDNIDTGSDNNGTEREIFNQIGYTIQSGAAKDLHLRLRNSIYRSSTDVGPDLNEIRAFVEYPLSIL</sequence>
<dbReference type="EMBL" id="UGUW01000004">
    <property type="protein sequence ID" value="SUD60223.1"/>
    <property type="molecule type" value="Genomic_DNA"/>
</dbReference>
<dbReference type="AlphaFoldDB" id="A0A061CTY3"/>
<organism evidence="4 7">
    <name type="scientific">Ectopseudomonas oleovorans</name>
    <name type="common">Pseudomonas oleovorans</name>
    <dbReference type="NCBI Taxonomy" id="301"/>
    <lineage>
        <taxon>Bacteria</taxon>
        <taxon>Pseudomonadati</taxon>
        <taxon>Pseudomonadota</taxon>
        <taxon>Gammaproteobacteria</taxon>
        <taxon>Pseudomonadales</taxon>
        <taxon>Pseudomonadaceae</taxon>
        <taxon>Ectopseudomonas</taxon>
    </lineage>
</organism>
<dbReference type="InterPro" id="IPR005318">
    <property type="entry name" value="OM_porin_bac"/>
</dbReference>
<evidence type="ECO:0000313" key="4">
    <source>
        <dbReference type="EMBL" id="SUD53413.1"/>
    </source>
</evidence>
<dbReference type="InterPro" id="IPR023614">
    <property type="entry name" value="Porin_dom_sf"/>
</dbReference>
<proteinExistence type="inferred from homology"/>
<accession>A0A379JZJ7</accession>
<accession>A0A061CTY3</accession>
<evidence type="ECO:0000313" key="6">
    <source>
        <dbReference type="Proteomes" id="UP000254084"/>
    </source>
</evidence>